<evidence type="ECO:0000313" key="6">
    <source>
        <dbReference type="EMBL" id="PGH26426.1"/>
    </source>
</evidence>
<keyword evidence="2" id="KW-0285">Flavoprotein</keyword>
<evidence type="ECO:0000256" key="3">
    <source>
        <dbReference type="SAM" id="SignalP"/>
    </source>
</evidence>
<comment type="caution">
    <text evidence="6">The sequence shown here is derived from an EMBL/GenBank/DDBJ whole genome shotgun (WGS) entry which is preliminary data.</text>
</comment>
<dbReference type="STRING" id="1447883.A0A2B7YXP2"/>
<sequence>MKAFSFRSLFGISACLPFLTRGVLGQLAPLIDDETGIEFFANTIPDGPTVGGFTWGYALPPDAETVDADEYIGIIIGSRGPNGAGWAGISHGGGMPSSLLLMSWANDDEILTSFRFATGYDTPELYTGDAMISPIRSEITDTHFTLIYRCQGCFSWNHKGETGSRGTTAGALVIGWVQSTTTVDDPTDPNSEHIQHDNGMGLFGIPAGPAANAMYDEWTELAVDPEPTETSTPTVTPTPTVTGKPVPTDTFDYIVVGGGAGGLTISDRLSEAGKSVLLIEKGPPSTHRWGGRLGPSWLDGNDLTRFDVPGLCNQIWVDSAGIACTDIAVMAGCVLGGGTAVNAGLWWKPPHIDWDSNFPGGWRSGDMHGATNKVFSRIPGTDHPSVDGELYLAQGYDALGSTLANAGWKSVTANQAPNEKNKVFTRTPYMFSGGERGGPLATYLVSASQRSNFKLWTNTAVRRVTRTGGRITGVEVEAFAEGGYTGVVKVSDAVGRVILSAGTFGTPKILMRSGIGLEDSLQIVSDSSTDGDTMIGSDQWINLPVGQNLVDHVNTDILVSHPTVVFYDFYEAWDDPNPGDKAAYLDNRSGILAQSAPNIGPVIFQEINGKDGIKRQLQWTARVEGPSDAYPNTTMTMSQYLGRGQTSRGRANITPSLSMTVTENPHLQEQEDIDAVITGIENMLEALATNPELSVLSPPADVSVADFVNGLVNTPGARTANHWMGSCKIGEDDGRQGGTSVVDTNTKVYGTDNLFVVDASIFPGMVTTNPSALIMIAAERAAEKILALKVVNEVEQVS</sequence>
<dbReference type="Pfam" id="PF05199">
    <property type="entry name" value="GMC_oxred_C"/>
    <property type="match status" value="1"/>
</dbReference>
<dbReference type="GO" id="GO:0016614">
    <property type="term" value="F:oxidoreductase activity, acting on CH-OH group of donors"/>
    <property type="evidence" value="ECO:0007669"/>
    <property type="project" value="InterPro"/>
</dbReference>
<dbReference type="InterPro" id="IPR036188">
    <property type="entry name" value="FAD/NAD-bd_sf"/>
</dbReference>
<dbReference type="Pfam" id="PF00732">
    <property type="entry name" value="GMC_oxred_N"/>
    <property type="match status" value="1"/>
</dbReference>
<dbReference type="SUPFAM" id="SSF51905">
    <property type="entry name" value="FAD/NAD(P)-binding domain"/>
    <property type="match status" value="1"/>
</dbReference>
<dbReference type="InterPro" id="IPR000172">
    <property type="entry name" value="GMC_OxRdtase_N"/>
</dbReference>
<dbReference type="SUPFAM" id="SSF54373">
    <property type="entry name" value="FAD-linked reductases, C-terminal domain"/>
    <property type="match status" value="1"/>
</dbReference>
<organism evidence="6 7">
    <name type="scientific">Polytolypa hystricis (strain UAMH7299)</name>
    <dbReference type="NCBI Taxonomy" id="1447883"/>
    <lineage>
        <taxon>Eukaryota</taxon>
        <taxon>Fungi</taxon>
        <taxon>Dikarya</taxon>
        <taxon>Ascomycota</taxon>
        <taxon>Pezizomycotina</taxon>
        <taxon>Eurotiomycetes</taxon>
        <taxon>Eurotiomycetidae</taxon>
        <taxon>Onygenales</taxon>
        <taxon>Onygenales incertae sedis</taxon>
        <taxon>Polytolypa</taxon>
    </lineage>
</organism>
<feature type="signal peptide" evidence="3">
    <location>
        <begin position="1"/>
        <end position="25"/>
    </location>
</feature>
<dbReference type="InterPro" id="IPR015920">
    <property type="entry name" value="Cellobiose_DH-like_cyt"/>
</dbReference>
<dbReference type="Gene3D" id="3.30.410.10">
    <property type="entry name" value="Cholesterol Oxidase, domain 2"/>
    <property type="match status" value="1"/>
</dbReference>
<dbReference type="PROSITE" id="PS00624">
    <property type="entry name" value="GMC_OXRED_2"/>
    <property type="match status" value="1"/>
</dbReference>
<accession>A0A2B7YXP2</accession>
<dbReference type="PROSITE" id="PS00623">
    <property type="entry name" value="GMC_OXRED_1"/>
    <property type="match status" value="1"/>
</dbReference>
<dbReference type="InterPro" id="IPR007867">
    <property type="entry name" value="GMC_OxRtase_C"/>
</dbReference>
<evidence type="ECO:0000259" key="4">
    <source>
        <dbReference type="PROSITE" id="PS00623"/>
    </source>
</evidence>
<dbReference type="InterPro" id="IPR053208">
    <property type="entry name" value="GMC_Oxidoreductase_CD"/>
</dbReference>
<dbReference type="Pfam" id="PF16010">
    <property type="entry name" value="CDH-cyt"/>
    <property type="match status" value="1"/>
</dbReference>
<dbReference type="PANTHER" id="PTHR47190">
    <property type="entry name" value="DEHYDROGENASE, PUTATIVE-RELATED"/>
    <property type="match status" value="1"/>
</dbReference>
<feature type="chain" id="PRO_5012383207" description="Glucose-methanol-choline oxidoreductase N-terminal domain-containing protein" evidence="3">
    <location>
        <begin position="26"/>
        <end position="798"/>
    </location>
</feature>
<dbReference type="Proteomes" id="UP000224634">
    <property type="component" value="Unassembled WGS sequence"/>
</dbReference>
<dbReference type="AlphaFoldDB" id="A0A2B7YXP2"/>
<dbReference type="CDD" id="cd09630">
    <property type="entry name" value="CDH_like_cytochrome"/>
    <property type="match status" value="1"/>
</dbReference>
<evidence type="ECO:0000256" key="1">
    <source>
        <dbReference type="ARBA" id="ARBA00010790"/>
    </source>
</evidence>
<gene>
    <name evidence="6" type="ORF">AJ80_01924</name>
</gene>
<comment type="similarity">
    <text evidence="1 2">Belongs to the GMC oxidoreductase family.</text>
</comment>
<reference evidence="6 7" key="1">
    <citation type="submission" date="2017-10" db="EMBL/GenBank/DDBJ databases">
        <title>Comparative genomics in systemic dimorphic fungi from Ajellomycetaceae.</title>
        <authorList>
            <person name="Munoz J.F."/>
            <person name="Mcewen J.G."/>
            <person name="Clay O.K."/>
            <person name="Cuomo C.A."/>
        </authorList>
    </citation>
    <scope>NUCLEOTIDE SEQUENCE [LARGE SCALE GENOMIC DNA]</scope>
    <source>
        <strain evidence="6 7">UAMH7299</strain>
    </source>
</reference>
<name>A0A2B7YXP2_POLH7</name>
<dbReference type="Gene3D" id="2.60.40.1210">
    <property type="entry name" value="Cellobiose dehydrogenase, cytochrome domain"/>
    <property type="match status" value="1"/>
</dbReference>
<dbReference type="FunFam" id="2.60.40.1210:FF:000004">
    <property type="entry name" value="Cellobiose dehydrogenase"/>
    <property type="match status" value="1"/>
</dbReference>
<proteinExistence type="inferred from homology"/>
<feature type="domain" description="Glucose-methanol-choline oxidoreductase N-terminal" evidence="5">
    <location>
        <begin position="502"/>
        <end position="516"/>
    </location>
</feature>
<protein>
    <recommendedName>
        <fullName evidence="4 5">Glucose-methanol-choline oxidoreductase N-terminal domain-containing protein</fullName>
    </recommendedName>
</protein>
<keyword evidence="7" id="KW-1185">Reference proteome</keyword>
<evidence type="ECO:0000259" key="5">
    <source>
        <dbReference type="PROSITE" id="PS00624"/>
    </source>
</evidence>
<dbReference type="SUPFAM" id="SSF49344">
    <property type="entry name" value="CBD9-like"/>
    <property type="match status" value="1"/>
</dbReference>
<feature type="domain" description="Glucose-methanol-choline oxidoreductase N-terminal" evidence="4">
    <location>
        <begin position="332"/>
        <end position="355"/>
    </location>
</feature>
<dbReference type="GO" id="GO:0050660">
    <property type="term" value="F:flavin adenine dinucleotide binding"/>
    <property type="evidence" value="ECO:0007669"/>
    <property type="project" value="InterPro"/>
</dbReference>
<keyword evidence="2" id="KW-0274">FAD</keyword>
<dbReference type="EMBL" id="PDNA01000017">
    <property type="protein sequence ID" value="PGH26426.1"/>
    <property type="molecule type" value="Genomic_DNA"/>
</dbReference>
<keyword evidence="3" id="KW-0732">Signal</keyword>
<dbReference type="OrthoDB" id="413885at2759"/>
<evidence type="ECO:0000313" key="7">
    <source>
        <dbReference type="Proteomes" id="UP000224634"/>
    </source>
</evidence>
<dbReference type="PANTHER" id="PTHR47190:SF2">
    <property type="entry name" value="CELLOBIOSE DEHYDROGENASE (AFU_ORTHOLOGUE AFUA_2G17620)"/>
    <property type="match status" value="1"/>
</dbReference>
<dbReference type="Gene3D" id="3.50.50.60">
    <property type="entry name" value="FAD/NAD(P)-binding domain"/>
    <property type="match status" value="1"/>
</dbReference>
<evidence type="ECO:0000256" key="2">
    <source>
        <dbReference type="RuleBase" id="RU003968"/>
    </source>
</evidence>